<dbReference type="SUPFAM" id="SSF55298">
    <property type="entry name" value="YjgF-like"/>
    <property type="match status" value="1"/>
</dbReference>
<dbReference type="Proteomes" id="UP000428803">
    <property type="component" value="Chromosome"/>
</dbReference>
<dbReference type="KEGG" id="slaa:EUU25_06950"/>
<dbReference type="PANTHER" id="PTHR43857:SF1">
    <property type="entry name" value="YJGH FAMILY PROTEIN"/>
    <property type="match status" value="1"/>
</dbReference>
<reference evidence="2" key="1">
    <citation type="submission" date="2019-01" db="EMBL/GenBank/DDBJ databases">
        <title>Sphingorhabdus lacus sp.nov., isolated from an oligotrophic freshwater lake.</title>
        <authorList>
            <person name="Park M."/>
        </authorList>
    </citation>
    <scope>NUCLEOTIDE SEQUENCE [LARGE SCALE GENOMIC DNA]</scope>
    <source>
        <strain evidence="2">IMCC1753</strain>
    </source>
</reference>
<gene>
    <name evidence="1" type="ORF">EUU25_06950</name>
</gene>
<protein>
    <submittedName>
        <fullName evidence="1">RidA family protein</fullName>
    </submittedName>
</protein>
<dbReference type="InterPro" id="IPR006175">
    <property type="entry name" value="YjgF/YER057c/UK114"/>
</dbReference>
<keyword evidence="2" id="KW-1185">Reference proteome</keyword>
<dbReference type="InterPro" id="IPR035959">
    <property type="entry name" value="RutC-like_sf"/>
</dbReference>
<accession>A0A6I6L3B5</accession>
<dbReference type="CDD" id="cd06154">
    <property type="entry name" value="YjgF_YER057c_UK114_like_6"/>
    <property type="match status" value="1"/>
</dbReference>
<organism evidence="1 2">
    <name type="scientific">Sphingorhabdus lacus</name>
    <dbReference type="NCBI Taxonomy" id="392610"/>
    <lineage>
        <taxon>Bacteria</taxon>
        <taxon>Pseudomonadati</taxon>
        <taxon>Pseudomonadota</taxon>
        <taxon>Alphaproteobacteria</taxon>
        <taxon>Sphingomonadales</taxon>
        <taxon>Sphingomonadaceae</taxon>
        <taxon>Sphingorhabdus</taxon>
    </lineage>
</organism>
<dbReference type="OrthoDB" id="9799840at2"/>
<proteinExistence type="predicted"/>
<dbReference type="Gene3D" id="3.30.1330.40">
    <property type="entry name" value="RutC-like"/>
    <property type="match status" value="1"/>
</dbReference>
<dbReference type="AlphaFoldDB" id="A0A6I6L3B5"/>
<dbReference type="RefSeq" id="WP_158899553.1">
    <property type="nucleotide sequence ID" value="NZ_CP035733.1"/>
</dbReference>
<evidence type="ECO:0000313" key="2">
    <source>
        <dbReference type="Proteomes" id="UP000428803"/>
    </source>
</evidence>
<dbReference type="Pfam" id="PF01042">
    <property type="entry name" value="Ribonuc_L-PSP"/>
    <property type="match status" value="1"/>
</dbReference>
<dbReference type="PANTHER" id="PTHR43857">
    <property type="entry name" value="BLR7761 PROTEIN"/>
    <property type="match status" value="1"/>
</dbReference>
<dbReference type="EMBL" id="CP035733">
    <property type="protein sequence ID" value="QGY80380.1"/>
    <property type="molecule type" value="Genomic_DNA"/>
</dbReference>
<sequence length="138" mass="15179">MVEILKLKTGSRYEDLASYSRLVSVDDWIFVSNTAGRNPLTQEIPEDVTEQTEQVLANIERALLAVDASLGDVVASRIFIQNPSDTSAVMAKIGERFRGIDPAMTLTCPPLSSKDYKVEVEVTAYRGASKSNIEVKNI</sequence>
<evidence type="ECO:0000313" key="1">
    <source>
        <dbReference type="EMBL" id="QGY80380.1"/>
    </source>
</evidence>
<name>A0A6I6L3B5_9SPHN</name>